<dbReference type="Proteomes" id="UP000190951">
    <property type="component" value="Chromosome"/>
</dbReference>
<protein>
    <submittedName>
        <fullName evidence="1">Linearmycin resistance ATP-binding protein LnrL</fullName>
        <ecNumber evidence="1">3.6.3.-</ecNumber>
    </submittedName>
</protein>
<evidence type="ECO:0000313" key="1">
    <source>
        <dbReference type="EMBL" id="URZ10702.1"/>
    </source>
</evidence>
<gene>
    <name evidence="1" type="primary">lnrL_7</name>
    <name evidence="1" type="ORF">CROST_014120</name>
</gene>
<dbReference type="EC" id="3.6.3.-" evidence="1"/>
<dbReference type="Pfam" id="PF00005">
    <property type="entry name" value="ABC_tran"/>
    <property type="match status" value="1"/>
</dbReference>
<dbReference type="PROSITE" id="PS00211">
    <property type="entry name" value="ABC_TRANSPORTER_1"/>
    <property type="match status" value="1"/>
</dbReference>
<keyword evidence="1" id="KW-0547">Nucleotide-binding</keyword>
<dbReference type="GO" id="GO:0016887">
    <property type="term" value="F:ATP hydrolysis activity"/>
    <property type="evidence" value="ECO:0007669"/>
    <property type="project" value="InterPro"/>
</dbReference>
<keyword evidence="1" id="KW-0067">ATP-binding</keyword>
<sequence>MDNVIKVCNITKRFNDKLVLDNISFEVKKGDIFGFIGPNGAGKSTLINIMTGLLTPNSGDIKLYGHSILKEPVEAKKLIGLVPQELALMETFSALDNLMYFGAFYGLHGKKLRQRIDEVLEVTGLSERKNDKVKKFSGGMKRRLNLAIAIIHNPEILIMDEPTVGVDPQSRNCIFEYIRKVNKEQNTTIIYTSHYMEEVELICKDIFILDSGKEVARGSKHEIKTLSNMNGTVQLKVDSVDDRFILSLQKIEGVRNVFLEDDVIKILVDEWKFQIKDLLDKVAEENKKIIDFKKNEASLEEVFLSLTGKKLRD</sequence>
<dbReference type="InterPro" id="IPR017871">
    <property type="entry name" value="ABC_transporter-like_CS"/>
</dbReference>
<organism evidence="1 2">
    <name type="scientific">Clostridium felsineum</name>
    <dbReference type="NCBI Taxonomy" id="36839"/>
    <lineage>
        <taxon>Bacteria</taxon>
        <taxon>Bacillati</taxon>
        <taxon>Bacillota</taxon>
        <taxon>Clostridia</taxon>
        <taxon>Eubacteriales</taxon>
        <taxon>Clostridiaceae</taxon>
        <taxon>Clostridium</taxon>
    </lineage>
</organism>
<name>A0A1S8MFM5_9CLOT</name>
<accession>A0A1S8MFM5</accession>
<dbReference type="KEGG" id="crw:CROST_014120"/>
<dbReference type="PANTHER" id="PTHR43582:SF2">
    <property type="entry name" value="LINEARMYCIN RESISTANCE ATP-BINDING PROTEIN LNRL"/>
    <property type="match status" value="1"/>
</dbReference>
<dbReference type="SUPFAM" id="SSF52540">
    <property type="entry name" value="P-loop containing nucleoside triphosphate hydrolases"/>
    <property type="match status" value="1"/>
</dbReference>
<dbReference type="EMBL" id="CP096983">
    <property type="protein sequence ID" value="URZ10702.1"/>
    <property type="molecule type" value="Genomic_DNA"/>
</dbReference>
<dbReference type="PANTHER" id="PTHR43582">
    <property type="entry name" value="LINEARMYCIN RESISTANCE ATP-BINDING PROTEIN LNRL"/>
    <property type="match status" value="1"/>
</dbReference>
<dbReference type="InterPro" id="IPR003593">
    <property type="entry name" value="AAA+_ATPase"/>
</dbReference>
<dbReference type="GO" id="GO:0005524">
    <property type="term" value="F:ATP binding"/>
    <property type="evidence" value="ECO:0007669"/>
    <property type="project" value="UniProtKB-KW"/>
</dbReference>
<proteinExistence type="predicted"/>
<reference evidence="1 2" key="1">
    <citation type="submission" date="2022-04" db="EMBL/GenBank/DDBJ databases">
        <title>Genome sequence of C. roseum typestrain.</title>
        <authorList>
            <person name="Poehlein A."/>
            <person name="Schoch T."/>
            <person name="Duerre P."/>
            <person name="Daniel R."/>
        </authorList>
    </citation>
    <scope>NUCLEOTIDE SEQUENCE [LARGE SCALE GENOMIC DNA]</scope>
    <source>
        <strain evidence="1 2">DSM 7320</strain>
    </source>
</reference>
<dbReference type="SMART" id="SM00382">
    <property type="entry name" value="AAA"/>
    <property type="match status" value="1"/>
</dbReference>
<dbReference type="InterPro" id="IPR003439">
    <property type="entry name" value="ABC_transporter-like_ATP-bd"/>
</dbReference>
<dbReference type="PROSITE" id="PS50893">
    <property type="entry name" value="ABC_TRANSPORTER_2"/>
    <property type="match status" value="1"/>
</dbReference>
<dbReference type="Gene3D" id="3.40.50.300">
    <property type="entry name" value="P-loop containing nucleotide triphosphate hydrolases"/>
    <property type="match status" value="1"/>
</dbReference>
<dbReference type="AlphaFoldDB" id="A0A1S8MFM5"/>
<keyword evidence="2" id="KW-1185">Reference proteome</keyword>
<dbReference type="RefSeq" id="WP_077832467.1">
    <property type="nucleotide sequence ID" value="NZ_CP096983.1"/>
</dbReference>
<dbReference type="STRING" id="84029.CROST_02560"/>
<evidence type="ECO:0000313" key="2">
    <source>
        <dbReference type="Proteomes" id="UP000190951"/>
    </source>
</evidence>
<keyword evidence="1" id="KW-0378">Hydrolase</keyword>
<dbReference type="InterPro" id="IPR027417">
    <property type="entry name" value="P-loop_NTPase"/>
</dbReference>